<keyword evidence="5" id="KW-0862">Zinc</keyword>
<evidence type="ECO:0000256" key="9">
    <source>
        <dbReference type="PROSITE-ProRule" id="PRU00042"/>
    </source>
</evidence>
<evidence type="ECO:0000256" key="10">
    <source>
        <dbReference type="SAM" id="MobiDB-lite"/>
    </source>
</evidence>
<keyword evidence="7" id="KW-0804">Transcription</keyword>
<feature type="domain" description="C2H2-type" evidence="11">
    <location>
        <begin position="288"/>
        <end position="318"/>
    </location>
</feature>
<dbReference type="PROSITE" id="PS00028">
    <property type="entry name" value="ZINC_FINGER_C2H2_1"/>
    <property type="match status" value="7"/>
</dbReference>
<dbReference type="Gene3D" id="3.30.160.60">
    <property type="entry name" value="Classic Zinc Finger"/>
    <property type="match status" value="5"/>
</dbReference>
<dbReference type="PROSITE" id="PS50157">
    <property type="entry name" value="ZINC_FINGER_C2H2_2"/>
    <property type="match status" value="6"/>
</dbReference>
<evidence type="ECO:0000256" key="8">
    <source>
        <dbReference type="ARBA" id="ARBA00023242"/>
    </source>
</evidence>
<evidence type="ECO:0000259" key="11">
    <source>
        <dbReference type="PROSITE" id="PS50157"/>
    </source>
</evidence>
<dbReference type="InterPro" id="IPR013087">
    <property type="entry name" value="Znf_C2H2_type"/>
</dbReference>
<feature type="domain" description="C2H2-type" evidence="11">
    <location>
        <begin position="319"/>
        <end position="348"/>
    </location>
</feature>
<dbReference type="GO" id="GO:0006357">
    <property type="term" value="P:regulation of transcription by RNA polymerase II"/>
    <property type="evidence" value="ECO:0007669"/>
    <property type="project" value="TreeGrafter"/>
</dbReference>
<comment type="caution">
    <text evidence="12">The sequence shown here is derived from an EMBL/GenBank/DDBJ whole genome shotgun (WGS) entry which is preliminary data.</text>
</comment>
<name>A0AAW0JNN1_QUESU</name>
<dbReference type="GO" id="GO:0003700">
    <property type="term" value="F:DNA-binding transcription factor activity"/>
    <property type="evidence" value="ECO:0007669"/>
    <property type="project" value="TreeGrafter"/>
</dbReference>
<dbReference type="GO" id="GO:0080084">
    <property type="term" value="F:5S rDNA binding"/>
    <property type="evidence" value="ECO:0007669"/>
    <property type="project" value="TreeGrafter"/>
</dbReference>
<dbReference type="SUPFAM" id="SSF57667">
    <property type="entry name" value="beta-beta-alpha zinc fingers"/>
    <property type="match status" value="4"/>
</dbReference>
<dbReference type="GO" id="GO:0005730">
    <property type="term" value="C:nucleolus"/>
    <property type="evidence" value="ECO:0007669"/>
    <property type="project" value="TreeGrafter"/>
</dbReference>
<feature type="domain" description="C2H2-type" evidence="11">
    <location>
        <begin position="108"/>
        <end position="137"/>
    </location>
</feature>
<comment type="subcellular location">
    <subcellularLocation>
        <location evidence="1">Nucleus</location>
    </subcellularLocation>
</comment>
<protein>
    <submittedName>
        <fullName evidence="12">Transcription factor iiia</fullName>
    </submittedName>
</protein>
<dbReference type="AlphaFoldDB" id="A0AAW0JNN1"/>
<evidence type="ECO:0000313" key="13">
    <source>
        <dbReference type="Proteomes" id="UP000237347"/>
    </source>
</evidence>
<feature type="domain" description="C2H2-type" evidence="11">
    <location>
        <begin position="59"/>
        <end position="86"/>
    </location>
</feature>
<evidence type="ECO:0000256" key="4">
    <source>
        <dbReference type="ARBA" id="ARBA00022771"/>
    </source>
</evidence>
<dbReference type="InterPro" id="IPR036236">
    <property type="entry name" value="Znf_C2H2_sf"/>
</dbReference>
<feature type="region of interest" description="Disordered" evidence="10">
    <location>
        <begin position="380"/>
        <end position="410"/>
    </location>
</feature>
<keyword evidence="3" id="KW-0677">Repeat</keyword>
<organism evidence="12 13">
    <name type="scientific">Quercus suber</name>
    <name type="common">Cork oak</name>
    <dbReference type="NCBI Taxonomy" id="58331"/>
    <lineage>
        <taxon>Eukaryota</taxon>
        <taxon>Viridiplantae</taxon>
        <taxon>Streptophyta</taxon>
        <taxon>Embryophyta</taxon>
        <taxon>Tracheophyta</taxon>
        <taxon>Spermatophyta</taxon>
        <taxon>Magnoliopsida</taxon>
        <taxon>eudicotyledons</taxon>
        <taxon>Gunneridae</taxon>
        <taxon>Pentapetalae</taxon>
        <taxon>rosids</taxon>
        <taxon>fabids</taxon>
        <taxon>Fagales</taxon>
        <taxon>Fagaceae</taxon>
        <taxon>Quercus</taxon>
    </lineage>
</organism>
<evidence type="ECO:0000313" key="12">
    <source>
        <dbReference type="EMBL" id="KAK7828574.1"/>
    </source>
</evidence>
<keyword evidence="6" id="KW-0805">Transcription regulation</keyword>
<evidence type="ECO:0000256" key="5">
    <source>
        <dbReference type="ARBA" id="ARBA00022833"/>
    </source>
</evidence>
<reference evidence="12 13" key="1">
    <citation type="journal article" date="2018" name="Sci. Data">
        <title>The draft genome sequence of cork oak.</title>
        <authorList>
            <person name="Ramos A.M."/>
            <person name="Usie A."/>
            <person name="Barbosa P."/>
            <person name="Barros P.M."/>
            <person name="Capote T."/>
            <person name="Chaves I."/>
            <person name="Simoes F."/>
            <person name="Abreu I."/>
            <person name="Carrasquinho I."/>
            <person name="Faro C."/>
            <person name="Guimaraes J.B."/>
            <person name="Mendonca D."/>
            <person name="Nobrega F."/>
            <person name="Rodrigues L."/>
            <person name="Saibo N.J.M."/>
            <person name="Varela M.C."/>
            <person name="Egas C."/>
            <person name="Matos J."/>
            <person name="Miguel C.M."/>
            <person name="Oliveira M.M."/>
            <person name="Ricardo C.P."/>
            <person name="Goncalves S."/>
        </authorList>
    </citation>
    <scope>NUCLEOTIDE SEQUENCE [LARGE SCALE GENOMIC DNA]</scope>
    <source>
        <strain evidence="13">cv. HL8</strain>
    </source>
</reference>
<dbReference type="SMART" id="SM00355">
    <property type="entry name" value="ZnF_C2H2"/>
    <property type="match status" value="8"/>
</dbReference>
<dbReference type="Pfam" id="PF00096">
    <property type="entry name" value="zf-C2H2"/>
    <property type="match status" value="4"/>
</dbReference>
<dbReference type="PANTHER" id="PTHR46179:SF13">
    <property type="entry name" value="C2H2-TYPE DOMAIN-CONTAINING PROTEIN"/>
    <property type="match status" value="1"/>
</dbReference>
<dbReference type="PANTHER" id="PTHR46179">
    <property type="entry name" value="ZINC FINGER PROTEIN"/>
    <property type="match status" value="1"/>
</dbReference>
<evidence type="ECO:0000256" key="7">
    <source>
        <dbReference type="ARBA" id="ARBA00023163"/>
    </source>
</evidence>
<evidence type="ECO:0000256" key="1">
    <source>
        <dbReference type="ARBA" id="ARBA00004123"/>
    </source>
</evidence>
<keyword evidence="4 9" id="KW-0863">Zinc-finger</keyword>
<evidence type="ECO:0000256" key="6">
    <source>
        <dbReference type="ARBA" id="ARBA00023015"/>
    </source>
</evidence>
<dbReference type="InterPro" id="IPR051061">
    <property type="entry name" value="Zinc_finger_trans_reg"/>
</dbReference>
<sequence>MSDLLSEMDEMGEIEKPIFRDIRRYYCEYCGICRSKKSLEEMEKNRVNGEEEKEGKKSNTCQECGAKFTKPAYLKQHMLSHSVEVGRPPEKLHQASLNHAMFQVERLYTCPVDDCHSSYRRKDHLSRHLLQHQGKLFKCPIENCGHEFSYQGNMTRHVKEFHSKDCPPINAEPQKQFVCQEIGCGKVFKFASKLRKHEESHGKFLCFPTTFNFVFGHFFVFFIKLDSVEALCCEPGCMKYFSNEECLKSHIQSCHQHITCEICGTKQLRRNIKRHLQIHEDTVSLERVKCHYDGCLHTFSTKSNLHQHIKAVHLELKPFACSFSGCGMRFAHKHVRDKHEKTGCHVHTFGDFEESDNQFQSRIRGGRKRKCPTVEMLIRKRITPPSPPSQSDEESDYLGWLHSQRTGNEL</sequence>
<evidence type="ECO:0000256" key="3">
    <source>
        <dbReference type="ARBA" id="ARBA00022737"/>
    </source>
</evidence>
<feature type="domain" description="C2H2-type" evidence="11">
    <location>
        <begin position="137"/>
        <end position="167"/>
    </location>
</feature>
<proteinExistence type="predicted"/>
<dbReference type="EMBL" id="PKMF04000500">
    <property type="protein sequence ID" value="KAK7828574.1"/>
    <property type="molecule type" value="Genomic_DNA"/>
</dbReference>
<dbReference type="Proteomes" id="UP000237347">
    <property type="component" value="Unassembled WGS sequence"/>
</dbReference>
<accession>A0AAW0JNN1</accession>
<evidence type="ECO:0000256" key="2">
    <source>
        <dbReference type="ARBA" id="ARBA00022723"/>
    </source>
</evidence>
<keyword evidence="8" id="KW-0539">Nucleus</keyword>
<feature type="domain" description="C2H2-type" evidence="11">
    <location>
        <begin position="177"/>
        <end position="201"/>
    </location>
</feature>
<keyword evidence="13" id="KW-1185">Reference proteome</keyword>
<dbReference type="GO" id="GO:0008270">
    <property type="term" value="F:zinc ion binding"/>
    <property type="evidence" value="ECO:0007669"/>
    <property type="project" value="UniProtKB-KW"/>
</dbReference>
<gene>
    <name evidence="12" type="primary">TFIIIA_0</name>
    <name evidence="12" type="ORF">CFP56_030078</name>
</gene>
<keyword evidence="2" id="KW-0479">Metal-binding</keyword>
<dbReference type="FunFam" id="3.30.160.60:FF:000100">
    <property type="entry name" value="Zinc finger 45-like"/>
    <property type="match status" value="1"/>
</dbReference>